<gene>
    <name evidence="2" type="ORF">SAMN04488526_1446</name>
</gene>
<dbReference type="AlphaFoldDB" id="A0A1H7KN04"/>
<dbReference type="Proteomes" id="UP000199283">
    <property type="component" value="Unassembled WGS sequence"/>
</dbReference>
<evidence type="ECO:0000313" key="3">
    <source>
        <dbReference type="Proteomes" id="UP000199283"/>
    </source>
</evidence>
<evidence type="ECO:0000313" key="2">
    <source>
        <dbReference type="EMBL" id="SEK87896.1"/>
    </source>
</evidence>
<keyword evidence="1" id="KW-0812">Transmembrane</keyword>
<sequence length="55" mass="5713">MARILPRRLPRGINFLLGGIVVAVGFIMFALLGGSFDLGVGGAPEVRIEASSATQ</sequence>
<dbReference type="EMBL" id="FNZQ01000002">
    <property type="protein sequence ID" value="SEK87896.1"/>
    <property type="molecule type" value="Genomic_DNA"/>
</dbReference>
<keyword evidence="3" id="KW-1185">Reference proteome</keyword>
<organism evidence="2 3">
    <name type="scientific">Jannaschia helgolandensis</name>
    <dbReference type="NCBI Taxonomy" id="188906"/>
    <lineage>
        <taxon>Bacteria</taxon>
        <taxon>Pseudomonadati</taxon>
        <taxon>Pseudomonadota</taxon>
        <taxon>Alphaproteobacteria</taxon>
        <taxon>Rhodobacterales</taxon>
        <taxon>Roseobacteraceae</taxon>
        <taxon>Jannaschia</taxon>
    </lineage>
</organism>
<accession>A0A1H7KN04</accession>
<evidence type="ECO:0000256" key="1">
    <source>
        <dbReference type="SAM" id="Phobius"/>
    </source>
</evidence>
<feature type="transmembrane region" description="Helical" evidence="1">
    <location>
        <begin position="12"/>
        <end position="32"/>
    </location>
</feature>
<keyword evidence="1" id="KW-1133">Transmembrane helix</keyword>
<keyword evidence="1" id="KW-0472">Membrane</keyword>
<proteinExistence type="predicted"/>
<reference evidence="2 3" key="1">
    <citation type="submission" date="2016-10" db="EMBL/GenBank/DDBJ databases">
        <authorList>
            <person name="de Groot N.N."/>
        </authorList>
    </citation>
    <scope>NUCLEOTIDE SEQUENCE [LARGE SCALE GENOMIC DNA]</scope>
    <source>
        <strain evidence="2 3">DSM 14858</strain>
    </source>
</reference>
<dbReference type="STRING" id="188906.SAMN04488526_1446"/>
<dbReference type="RefSeq" id="WP_175495799.1">
    <property type="nucleotide sequence ID" value="NZ_CAXBJT010000001.1"/>
</dbReference>
<protein>
    <submittedName>
        <fullName evidence="2">Uncharacterized protein</fullName>
    </submittedName>
</protein>
<name>A0A1H7KN04_9RHOB</name>